<proteinExistence type="predicted"/>
<dbReference type="AlphaFoldDB" id="A0A1G4EHY6"/>
<evidence type="ECO:0000313" key="1">
    <source>
        <dbReference type="EMBL" id="SCA83345.1"/>
    </source>
</evidence>
<reference evidence="1 2" key="1">
    <citation type="submission" date="2016-07" db="EMBL/GenBank/DDBJ databases">
        <authorList>
            <consortium name="Pathogen Informatics"/>
        </authorList>
    </citation>
    <scope>NUCLEOTIDE SEQUENCE [LARGE SCALE GENOMIC DNA]</scope>
</reference>
<organism evidence="1 2">
    <name type="scientific">Plasmodium vivax</name>
    <name type="common">malaria parasite P. vivax</name>
    <dbReference type="NCBI Taxonomy" id="5855"/>
    <lineage>
        <taxon>Eukaryota</taxon>
        <taxon>Sar</taxon>
        <taxon>Alveolata</taxon>
        <taxon>Apicomplexa</taxon>
        <taxon>Aconoidasida</taxon>
        <taxon>Haemosporida</taxon>
        <taxon>Plasmodiidae</taxon>
        <taxon>Plasmodium</taxon>
        <taxon>Plasmodium (Plasmodium)</taxon>
    </lineage>
</organism>
<sequence length="121" mass="14495">MALQEHLYQGSLLVLDSTLLLYLRSLQVQRYSYYLKMVYLTNPTNQKAMIHYFTSLLTVLNLVKLLNLLSYWKVLVLLYHLLHQKPLHPLQQGHFYYLKMVHLTNPTNQKEMIHYLVCYPL</sequence>
<gene>
    <name evidence="1" type="ORF">PVT01_000005200</name>
</gene>
<dbReference type="Proteomes" id="UP000196402">
    <property type="component" value="Unassembled WGS sequence"/>
</dbReference>
<name>A0A1G4EHY6_PLAVI</name>
<accession>A0A1G4EHY6</accession>
<dbReference type="EMBL" id="FLYH01000001">
    <property type="protein sequence ID" value="SCA83345.1"/>
    <property type="molecule type" value="Genomic_DNA"/>
</dbReference>
<protein>
    <submittedName>
        <fullName evidence="1">Uncharacterized protein</fullName>
    </submittedName>
</protein>
<evidence type="ECO:0000313" key="2">
    <source>
        <dbReference type="Proteomes" id="UP000196402"/>
    </source>
</evidence>